<keyword evidence="3" id="KW-1185">Reference proteome</keyword>
<evidence type="ECO:0000313" key="2">
    <source>
        <dbReference type="EMBL" id="KAG8187929.1"/>
    </source>
</evidence>
<feature type="region of interest" description="Disordered" evidence="1">
    <location>
        <begin position="26"/>
        <end position="45"/>
    </location>
</feature>
<protein>
    <submittedName>
        <fullName evidence="2">Uncharacterized protein</fullName>
    </submittedName>
</protein>
<evidence type="ECO:0000313" key="3">
    <source>
        <dbReference type="Proteomes" id="UP000827092"/>
    </source>
</evidence>
<organism evidence="2 3">
    <name type="scientific">Oedothorax gibbosus</name>
    <dbReference type="NCBI Taxonomy" id="931172"/>
    <lineage>
        <taxon>Eukaryota</taxon>
        <taxon>Metazoa</taxon>
        <taxon>Ecdysozoa</taxon>
        <taxon>Arthropoda</taxon>
        <taxon>Chelicerata</taxon>
        <taxon>Arachnida</taxon>
        <taxon>Araneae</taxon>
        <taxon>Araneomorphae</taxon>
        <taxon>Entelegynae</taxon>
        <taxon>Araneoidea</taxon>
        <taxon>Linyphiidae</taxon>
        <taxon>Erigoninae</taxon>
        <taxon>Oedothorax</taxon>
    </lineage>
</organism>
<comment type="caution">
    <text evidence="2">The sequence shown here is derived from an EMBL/GenBank/DDBJ whole genome shotgun (WGS) entry which is preliminary data.</text>
</comment>
<proteinExistence type="predicted"/>
<reference evidence="2 3" key="1">
    <citation type="journal article" date="2022" name="Nat. Ecol. Evol.">
        <title>A masculinizing supergene underlies an exaggerated male reproductive morph in a spider.</title>
        <authorList>
            <person name="Hendrickx F."/>
            <person name="De Corte Z."/>
            <person name="Sonet G."/>
            <person name="Van Belleghem S.M."/>
            <person name="Kostlbacher S."/>
            <person name="Vangestel C."/>
        </authorList>
    </citation>
    <scope>NUCLEOTIDE SEQUENCE [LARGE SCALE GENOMIC DNA]</scope>
    <source>
        <strain evidence="2">W744_W776</strain>
    </source>
</reference>
<dbReference type="AlphaFoldDB" id="A0AAV6UVU7"/>
<sequence length="77" mass="8357">MKPSVSSPSKSFVRVSWGTLHPHPRISENLVRRKPGSRPSDSGSNWLRKVHGVLLTSSCTAAVSVGSSISNIRTKCR</sequence>
<accession>A0AAV6UVU7</accession>
<dbReference type="Proteomes" id="UP000827092">
    <property type="component" value="Unassembled WGS sequence"/>
</dbReference>
<name>A0AAV6UVU7_9ARAC</name>
<evidence type="ECO:0000256" key="1">
    <source>
        <dbReference type="SAM" id="MobiDB-lite"/>
    </source>
</evidence>
<gene>
    <name evidence="2" type="ORF">JTE90_027703</name>
</gene>
<dbReference type="EMBL" id="JAFNEN010000254">
    <property type="protein sequence ID" value="KAG8187929.1"/>
    <property type="molecule type" value="Genomic_DNA"/>
</dbReference>